<feature type="transmembrane region" description="Helical" evidence="1">
    <location>
        <begin position="115"/>
        <end position="138"/>
    </location>
</feature>
<dbReference type="GO" id="GO:0016747">
    <property type="term" value="F:acyltransferase activity, transferring groups other than amino-acyl groups"/>
    <property type="evidence" value="ECO:0007669"/>
    <property type="project" value="InterPro"/>
</dbReference>
<keyword evidence="4" id="KW-0012">Acyltransferase</keyword>
<dbReference type="EMBL" id="VAUO01000004">
    <property type="protein sequence ID" value="TLP61159.1"/>
    <property type="molecule type" value="Genomic_DNA"/>
</dbReference>
<name>A0A5R8Z5X7_9PSED</name>
<keyword evidence="1" id="KW-0472">Membrane</keyword>
<feature type="transmembrane region" description="Helical" evidence="1">
    <location>
        <begin position="150"/>
        <end position="169"/>
    </location>
</feature>
<dbReference type="Proteomes" id="UP000309819">
    <property type="component" value="Unassembled WGS sequence"/>
</dbReference>
<dbReference type="InterPro" id="IPR050879">
    <property type="entry name" value="Acyltransferase_3"/>
</dbReference>
<keyword evidence="4" id="KW-0808">Transferase</keyword>
<feature type="transmembrane region" description="Helical" evidence="1">
    <location>
        <begin position="262"/>
        <end position="282"/>
    </location>
</feature>
<dbReference type="InterPro" id="IPR043968">
    <property type="entry name" value="SGNH"/>
</dbReference>
<feature type="transmembrane region" description="Helical" evidence="1">
    <location>
        <begin position="75"/>
        <end position="95"/>
    </location>
</feature>
<accession>A0A5R8Z5X7</accession>
<feature type="transmembrane region" description="Helical" evidence="1">
    <location>
        <begin position="318"/>
        <end position="340"/>
    </location>
</feature>
<gene>
    <name evidence="4" type="ORF">FEM01_11255</name>
</gene>
<dbReference type="GO" id="GO:0016020">
    <property type="term" value="C:membrane"/>
    <property type="evidence" value="ECO:0007669"/>
    <property type="project" value="TreeGrafter"/>
</dbReference>
<proteinExistence type="predicted"/>
<feature type="transmembrane region" description="Helical" evidence="1">
    <location>
        <begin position="50"/>
        <end position="68"/>
    </location>
</feature>
<dbReference type="Pfam" id="PF01757">
    <property type="entry name" value="Acyl_transf_3"/>
    <property type="match status" value="1"/>
</dbReference>
<dbReference type="OrthoDB" id="9767863at2"/>
<feature type="transmembrane region" description="Helical" evidence="1">
    <location>
        <begin position="352"/>
        <end position="372"/>
    </location>
</feature>
<feature type="transmembrane region" description="Helical" evidence="1">
    <location>
        <begin position="234"/>
        <end position="255"/>
    </location>
</feature>
<organism evidence="4 5">
    <name type="scientific">Pseudomonas mosselii</name>
    <dbReference type="NCBI Taxonomy" id="78327"/>
    <lineage>
        <taxon>Bacteria</taxon>
        <taxon>Pseudomonadati</taxon>
        <taxon>Pseudomonadota</taxon>
        <taxon>Gammaproteobacteria</taxon>
        <taxon>Pseudomonadales</taxon>
        <taxon>Pseudomonadaceae</taxon>
        <taxon>Pseudomonas</taxon>
    </lineage>
</organism>
<keyword evidence="5" id="KW-1185">Reference proteome</keyword>
<sequence length="651" mass="71878">MAALALLHAVAKSRWRVEDFDEKTGVNTSAWREQQLHATSGGALHGTYRYDVQGLRAVAVLAVILFHVNKQWLPAGFLGVDMFFVISGYIITPIIMRRAGKGFWLDFYWGRVRRIVPAFLVMLAMVASVASVASVLFITPDFKVFYKSQVYALLFWANGFFANFGSYFAPAAHELPLLHTWSLAIEMQFYLLLPALLLFLPRRWLMPSMLALCVGLTAYAEFRLGKPGAEQGVYFSLFARIPEFLLGACLALSSLGQRWGRVFASVVGAVATVVLLCCFLFMESGHFPGLIALLPCSATALLIAASRGVLADGLSKPPMVWIGGISYSLYLWHWPVLAFIRYWNGHYTLSTLQLLMFVVLTLGFSCLSYYLVEVPLRSPGRGRSIVTVCLVTVLTTLGGAFAINRMIEQTPSQEFTRYASPDEICHGQIVGQCKQGDLSQYAHTLVLGDSHAAQLNYFFDVAGKQNGFAVKVVTASNCVPIPGFDIDRIPAYSRASCQEQIQAVGPLLEQADTIVLAAMWQWQMSSAAFADAFRGFLTAMSAQGKRIVVMAQVPMFEVNVQRMQRFALLGAKRAPEPERTWVEANRKVGELVAGVEGATFVDFSASPFFKDAPYQQGVLIYLDNHHLNEVGAIRYGEMAGPALARLIGQSR</sequence>
<dbReference type="PANTHER" id="PTHR23028">
    <property type="entry name" value="ACETYLTRANSFERASE"/>
    <property type="match status" value="1"/>
</dbReference>
<dbReference type="PANTHER" id="PTHR23028:SF53">
    <property type="entry name" value="ACYL_TRANSF_3 DOMAIN-CONTAINING PROTEIN"/>
    <property type="match status" value="1"/>
</dbReference>
<evidence type="ECO:0000313" key="5">
    <source>
        <dbReference type="Proteomes" id="UP000309819"/>
    </source>
</evidence>
<dbReference type="GO" id="GO:0009103">
    <property type="term" value="P:lipopolysaccharide biosynthetic process"/>
    <property type="evidence" value="ECO:0007669"/>
    <property type="project" value="TreeGrafter"/>
</dbReference>
<feature type="domain" description="SGNH" evidence="3">
    <location>
        <begin position="430"/>
        <end position="638"/>
    </location>
</feature>
<evidence type="ECO:0000313" key="4">
    <source>
        <dbReference type="EMBL" id="TLP61159.1"/>
    </source>
</evidence>
<protein>
    <submittedName>
        <fullName evidence="4">Acyltransferase</fullName>
    </submittedName>
</protein>
<feature type="transmembrane region" description="Helical" evidence="1">
    <location>
        <begin position="181"/>
        <end position="199"/>
    </location>
</feature>
<evidence type="ECO:0000256" key="1">
    <source>
        <dbReference type="SAM" id="Phobius"/>
    </source>
</evidence>
<evidence type="ECO:0000259" key="3">
    <source>
        <dbReference type="Pfam" id="PF19040"/>
    </source>
</evidence>
<keyword evidence="1" id="KW-0812">Transmembrane</keyword>
<dbReference type="SUPFAM" id="SSF52266">
    <property type="entry name" value="SGNH hydrolase"/>
    <property type="match status" value="1"/>
</dbReference>
<feature type="transmembrane region" description="Helical" evidence="1">
    <location>
        <begin position="384"/>
        <end position="403"/>
    </location>
</feature>
<feature type="domain" description="Acyltransferase 3" evidence="2">
    <location>
        <begin position="50"/>
        <end position="369"/>
    </location>
</feature>
<keyword evidence="1" id="KW-1133">Transmembrane helix</keyword>
<comment type="caution">
    <text evidence="4">The sequence shown here is derived from an EMBL/GenBank/DDBJ whole genome shotgun (WGS) entry which is preliminary data.</text>
</comment>
<dbReference type="Pfam" id="PF19040">
    <property type="entry name" value="SGNH"/>
    <property type="match status" value="1"/>
</dbReference>
<dbReference type="InterPro" id="IPR002656">
    <property type="entry name" value="Acyl_transf_3_dom"/>
</dbReference>
<reference evidence="4 5" key="1">
    <citation type="submission" date="2019-05" db="EMBL/GenBank/DDBJ databases">
        <title>Pseudomonas sp. SC006 isolated from lettuce that can produce HBGAs.</title>
        <authorList>
            <person name="Wang D."/>
            <person name="Liao N."/>
            <person name="Liu D."/>
            <person name="Zhang Z."/>
            <person name="Zou S."/>
        </authorList>
    </citation>
    <scope>NUCLEOTIDE SEQUENCE [LARGE SCALE GENOMIC DNA]</scope>
    <source>
        <strain evidence="4 5">SC006</strain>
    </source>
</reference>
<feature type="transmembrane region" description="Helical" evidence="1">
    <location>
        <begin position="288"/>
        <end position="306"/>
    </location>
</feature>
<feature type="transmembrane region" description="Helical" evidence="1">
    <location>
        <begin position="204"/>
        <end position="222"/>
    </location>
</feature>
<evidence type="ECO:0000259" key="2">
    <source>
        <dbReference type="Pfam" id="PF01757"/>
    </source>
</evidence>
<dbReference type="AlphaFoldDB" id="A0A5R8Z5X7"/>